<accession>A0ABU3SRK7</accession>
<dbReference type="InterPro" id="IPR000524">
    <property type="entry name" value="Tscrpt_reg_HTH_GntR"/>
</dbReference>
<feature type="domain" description="HTH gntR-type" evidence="4">
    <location>
        <begin position="9"/>
        <end position="77"/>
    </location>
</feature>
<dbReference type="CDD" id="cd07377">
    <property type="entry name" value="WHTH_GntR"/>
    <property type="match status" value="1"/>
</dbReference>
<evidence type="ECO:0000256" key="2">
    <source>
        <dbReference type="ARBA" id="ARBA00023125"/>
    </source>
</evidence>
<keyword evidence="1" id="KW-0805">Transcription regulation</keyword>
<organism evidence="5 6">
    <name type="scientific">Paraglaciecola aquimarina</name>
    <dbReference type="NCBI Taxonomy" id="1235557"/>
    <lineage>
        <taxon>Bacteria</taxon>
        <taxon>Pseudomonadati</taxon>
        <taxon>Pseudomonadota</taxon>
        <taxon>Gammaproteobacteria</taxon>
        <taxon>Alteromonadales</taxon>
        <taxon>Alteromonadaceae</taxon>
        <taxon>Paraglaciecola</taxon>
    </lineage>
</organism>
<name>A0ABU3SRK7_9ALTE</name>
<dbReference type="Proteomes" id="UP001247805">
    <property type="component" value="Unassembled WGS sequence"/>
</dbReference>
<evidence type="ECO:0000256" key="1">
    <source>
        <dbReference type="ARBA" id="ARBA00023015"/>
    </source>
</evidence>
<dbReference type="InterPro" id="IPR036390">
    <property type="entry name" value="WH_DNA-bd_sf"/>
</dbReference>
<evidence type="ECO:0000313" key="6">
    <source>
        <dbReference type="Proteomes" id="UP001247805"/>
    </source>
</evidence>
<keyword evidence="3" id="KW-0804">Transcription</keyword>
<evidence type="ECO:0000256" key="3">
    <source>
        <dbReference type="ARBA" id="ARBA00023163"/>
    </source>
</evidence>
<protein>
    <submittedName>
        <fullName evidence="5">GntR family transcriptional regulator</fullName>
    </submittedName>
</protein>
<dbReference type="Pfam" id="PF00392">
    <property type="entry name" value="GntR"/>
    <property type="match status" value="1"/>
</dbReference>
<comment type="caution">
    <text evidence="5">The sequence shown here is derived from an EMBL/GenBank/DDBJ whole genome shotgun (WGS) entry which is preliminary data.</text>
</comment>
<gene>
    <name evidence="5" type="ORF">RS130_00730</name>
</gene>
<dbReference type="InterPro" id="IPR036388">
    <property type="entry name" value="WH-like_DNA-bd_sf"/>
</dbReference>
<proteinExistence type="predicted"/>
<dbReference type="SUPFAM" id="SSF46785">
    <property type="entry name" value="Winged helix' DNA-binding domain"/>
    <property type="match status" value="1"/>
</dbReference>
<keyword evidence="2" id="KW-0238">DNA-binding</keyword>
<dbReference type="PROSITE" id="PS50949">
    <property type="entry name" value="HTH_GNTR"/>
    <property type="match status" value="1"/>
</dbReference>
<dbReference type="Gene3D" id="1.10.10.10">
    <property type="entry name" value="Winged helix-like DNA-binding domain superfamily/Winged helix DNA-binding domain"/>
    <property type="match status" value="1"/>
</dbReference>
<dbReference type="EMBL" id="JAWDIO010000001">
    <property type="protein sequence ID" value="MDU0352636.1"/>
    <property type="molecule type" value="Genomic_DNA"/>
</dbReference>
<dbReference type="PRINTS" id="PR00035">
    <property type="entry name" value="HTHGNTR"/>
</dbReference>
<evidence type="ECO:0000313" key="5">
    <source>
        <dbReference type="EMBL" id="MDU0352636.1"/>
    </source>
</evidence>
<evidence type="ECO:0000259" key="4">
    <source>
        <dbReference type="PROSITE" id="PS50949"/>
    </source>
</evidence>
<dbReference type="SMART" id="SM00345">
    <property type="entry name" value="HTH_GNTR"/>
    <property type="match status" value="1"/>
</dbReference>
<dbReference type="PANTHER" id="PTHR43537:SF5">
    <property type="entry name" value="UXU OPERON TRANSCRIPTIONAL REGULATOR"/>
    <property type="match status" value="1"/>
</dbReference>
<sequence length="94" mass="10443">MHTNEEKPGGLTTELVESLRSEILKGSYKVGDKLPSSKIIEEQTQVSRTVVREAIAQLKAEGLVDSRQGVGVVITERKNDKSFQIDKVEFESIL</sequence>
<reference evidence="5 6" key="1">
    <citation type="submission" date="2023-10" db="EMBL/GenBank/DDBJ databases">
        <title>Glaciecola aquimarina strain GGW-M5 nov., isolated from a coastal seawater.</title>
        <authorList>
            <person name="Bayburt H."/>
            <person name="Kim J.M."/>
            <person name="Choi B.J."/>
            <person name="Jeon C.O."/>
        </authorList>
    </citation>
    <scope>NUCLEOTIDE SEQUENCE [LARGE SCALE GENOMIC DNA]</scope>
    <source>
        <strain evidence="5 6">KCTC 32108</strain>
    </source>
</reference>
<dbReference type="RefSeq" id="WP_316024359.1">
    <property type="nucleotide sequence ID" value="NZ_JAWDIO010000001.1"/>
</dbReference>
<dbReference type="PANTHER" id="PTHR43537">
    <property type="entry name" value="TRANSCRIPTIONAL REGULATOR, GNTR FAMILY"/>
    <property type="match status" value="1"/>
</dbReference>
<keyword evidence="6" id="KW-1185">Reference proteome</keyword>